<keyword evidence="5" id="KW-1185">Reference proteome</keyword>
<dbReference type="InterPro" id="IPR034660">
    <property type="entry name" value="DinB/YfiT-like"/>
</dbReference>
<dbReference type="AlphaFoldDB" id="A0A518JWI2"/>
<dbReference type="KEGG" id="rcf:Poly24_36200"/>
<gene>
    <name evidence="4" type="ORF">Poly24_36200</name>
</gene>
<dbReference type="GO" id="GO:0046872">
    <property type="term" value="F:metal ion binding"/>
    <property type="evidence" value="ECO:0007669"/>
    <property type="project" value="UniProtKB-KW"/>
</dbReference>
<evidence type="ECO:0000313" key="5">
    <source>
        <dbReference type="Proteomes" id="UP000315082"/>
    </source>
</evidence>
<dbReference type="Pfam" id="PF05163">
    <property type="entry name" value="DinB"/>
    <property type="match status" value="1"/>
</dbReference>
<dbReference type="SUPFAM" id="SSF109854">
    <property type="entry name" value="DinB/YfiT-like putative metalloenzymes"/>
    <property type="match status" value="1"/>
</dbReference>
<organism evidence="4 5">
    <name type="scientific">Rosistilla carotiformis</name>
    <dbReference type="NCBI Taxonomy" id="2528017"/>
    <lineage>
        <taxon>Bacteria</taxon>
        <taxon>Pseudomonadati</taxon>
        <taxon>Planctomycetota</taxon>
        <taxon>Planctomycetia</taxon>
        <taxon>Pirellulales</taxon>
        <taxon>Pirellulaceae</taxon>
        <taxon>Rosistilla</taxon>
    </lineage>
</organism>
<name>A0A518JWI2_9BACT</name>
<sequence length="173" mass="19643">MRSVLPIASMDLLDRFLGHDAWATEQLLGICAQLADDELDRPFDIGHQTIRRTLDHIIHNMEIWSSLMANDPIERASDASISAMTRRLEVASARLGTIARQTADSGGWDEMWYDHLENPPRNKRFGTAIAHVITHSMHHRAQLLYMLRLTGITDLPEGDVFSWETQNRGRTNG</sequence>
<dbReference type="Gene3D" id="1.20.120.450">
    <property type="entry name" value="dinb family like domain"/>
    <property type="match status" value="1"/>
</dbReference>
<evidence type="ECO:0000256" key="2">
    <source>
        <dbReference type="ARBA" id="ARBA00022723"/>
    </source>
</evidence>
<reference evidence="4 5" key="1">
    <citation type="submission" date="2019-02" db="EMBL/GenBank/DDBJ databases">
        <title>Deep-cultivation of Planctomycetes and their phenomic and genomic characterization uncovers novel biology.</title>
        <authorList>
            <person name="Wiegand S."/>
            <person name="Jogler M."/>
            <person name="Boedeker C."/>
            <person name="Pinto D."/>
            <person name="Vollmers J."/>
            <person name="Rivas-Marin E."/>
            <person name="Kohn T."/>
            <person name="Peeters S.H."/>
            <person name="Heuer A."/>
            <person name="Rast P."/>
            <person name="Oberbeckmann S."/>
            <person name="Bunk B."/>
            <person name="Jeske O."/>
            <person name="Meyerdierks A."/>
            <person name="Storesund J.E."/>
            <person name="Kallscheuer N."/>
            <person name="Luecker S."/>
            <person name="Lage O.M."/>
            <person name="Pohl T."/>
            <person name="Merkel B.J."/>
            <person name="Hornburger P."/>
            <person name="Mueller R.-W."/>
            <person name="Bruemmer F."/>
            <person name="Labrenz M."/>
            <person name="Spormann A.M."/>
            <person name="Op den Camp H."/>
            <person name="Overmann J."/>
            <person name="Amann R."/>
            <person name="Jetten M.S.M."/>
            <person name="Mascher T."/>
            <person name="Medema M.H."/>
            <person name="Devos D.P."/>
            <person name="Kaster A.-K."/>
            <person name="Ovreas L."/>
            <person name="Rohde M."/>
            <person name="Galperin M.Y."/>
            <person name="Jogler C."/>
        </authorList>
    </citation>
    <scope>NUCLEOTIDE SEQUENCE [LARGE SCALE GENOMIC DNA]</scope>
    <source>
        <strain evidence="4 5">Poly24</strain>
    </source>
</reference>
<dbReference type="RefSeq" id="WP_391556896.1">
    <property type="nucleotide sequence ID" value="NZ_CP036348.1"/>
</dbReference>
<protein>
    <submittedName>
        <fullName evidence="4">DinB family protein</fullName>
    </submittedName>
</protein>
<proteinExistence type="inferred from homology"/>
<accession>A0A518JWI2</accession>
<dbReference type="PANTHER" id="PTHR37302">
    <property type="entry name" value="SLR1116 PROTEIN"/>
    <property type="match status" value="1"/>
</dbReference>
<dbReference type="EMBL" id="CP036348">
    <property type="protein sequence ID" value="QDV69902.1"/>
    <property type="molecule type" value="Genomic_DNA"/>
</dbReference>
<feature type="binding site" evidence="3">
    <location>
        <position position="139"/>
    </location>
    <ligand>
        <name>a divalent metal cation</name>
        <dbReference type="ChEBI" id="CHEBI:60240"/>
    </ligand>
</feature>
<evidence type="ECO:0000256" key="1">
    <source>
        <dbReference type="ARBA" id="ARBA00008635"/>
    </source>
</evidence>
<dbReference type="PANTHER" id="PTHR37302:SF3">
    <property type="entry name" value="DAMAGE-INDUCIBLE PROTEIN DINB"/>
    <property type="match status" value="1"/>
</dbReference>
<keyword evidence="2 3" id="KW-0479">Metal-binding</keyword>
<dbReference type="InterPro" id="IPR007837">
    <property type="entry name" value="DinB"/>
</dbReference>
<feature type="binding site" evidence="3">
    <location>
        <position position="56"/>
    </location>
    <ligand>
        <name>a divalent metal cation</name>
        <dbReference type="ChEBI" id="CHEBI:60240"/>
    </ligand>
</feature>
<dbReference type="Proteomes" id="UP000315082">
    <property type="component" value="Chromosome"/>
</dbReference>
<feature type="binding site" evidence="3">
    <location>
        <position position="135"/>
    </location>
    <ligand>
        <name>a divalent metal cation</name>
        <dbReference type="ChEBI" id="CHEBI:60240"/>
    </ligand>
</feature>
<comment type="similarity">
    <text evidence="1">Belongs to the DinB family.</text>
</comment>
<evidence type="ECO:0000313" key="4">
    <source>
        <dbReference type="EMBL" id="QDV69902.1"/>
    </source>
</evidence>
<evidence type="ECO:0000256" key="3">
    <source>
        <dbReference type="PIRSR" id="PIRSR607837-1"/>
    </source>
</evidence>